<name>A0A1G2K6A2_9BACT</name>
<protein>
    <submittedName>
        <fullName evidence="1">Uncharacterized protein</fullName>
    </submittedName>
</protein>
<comment type="caution">
    <text evidence="1">The sequence shown here is derived from an EMBL/GenBank/DDBJ whole genome shotgun (WGS) entry which is preliminary data.</text>
</comment>
<organism evidence="1 2">
    <name type="scientific">Candidatus Sungbacteria bacterium RIFCSPHIGHO2_01_FULL_50_25</name>
    <dbReference type="NCBI Taxonomy" id="1802265"/>
    <lineage>
        <taxon>Bacteria</taxon>
        <taxon>Candidatus Sungiibacteriota</taxon>
    </lineage>
</organism>
<dbReference type="Proteomes" id="UP000178574">
    <property type="component" value="Unassembled WGS sequence"/>
</dbReference>
<accession>A0A1G2K6A2</accession>
<evidence type="ECO:0000313" key="2">
    <source>
        <dbReference type="Proteomes" id="UP000178574"/>
    </source>
</evidence>
<dbReference type="AlphaFoldDB" id="A0A1G2K6A2"/>
<proteinExistence type="predicted"/>
<gene>
    <name evidence="1" type="ORF">A2847_02075</name>
</gene>
<dbReference type="EMBL" id="MHQD01000045">
    <property type="protein sequence ID" value="OGZ94947.1"/>
    <property type="molecule type" value="Genomic_DNA"/>
</dbReference>
<sequence length="103" mass="12258">MIFLFEKRVEFLRFYMIRLTYVRNATKKVENSEGAERPPRYRTLAREVLEVREDGSSVERVIECNGEYHRRCVDRVFYDENGEITFVDQLSREELGSCDGNHS</sequence>
<reference evidence="1 2" key="1">
    <citation type="journal article" date="2016" name="Nat. Commun.">
        <title>Thousands of microbial genomes shed light on interconnected biogeochemical processes in an aquifer system.</title>
        <authorList>
            <person name="Anantharaman K."/>
            <person name="Brown C.T."/>
            <person name="Hug L.A."/>
            <person name="Sharon I."/>
            <person name="Castelle C.J."/>
            <person name="Probst A.J."/>
            <person name="Thomas B.C."/>
            <person name="Singh A."/>
            <person name="Wilkins M.J."/>
            <person name="Karaoz U."/>
            <person name="Brodie E.L."/>
            <person name="Williams K.H."/>
            <person name="Hubbard S.S."/>
            <person name="Banfield J.F."/>
        </authorList>
    </citation>
    <scope>NUCLEOTIDE SEQUENCE [LARGE SCALE GENOMIC DNA]</scope>
</reference>
<evidence type="ECO:0000313" key="1">
    <source>
        <dbReference type="EMBL" id="OGZ94947.1"/>
    </source>
</evidence>